<evidence type="ECO:0000313" key="1">
    <source>
        <dbReference type="EMBL" id="QRO51997.1"/>
    </source>
</evidence>
<keyword evidence="2" id="KW-1185">Reference proteome</keyword>
<dbReference type="Proteomes" id="UP000654720">
    <property type="component" value="Chromosome"/>
</dbReference>
<accession>A0ABX7HBM0</accession>
<protein>
    <submittedName>
        <fullName evidence="1">Uncharacterized protein</fullName>
    </submittedName>
</protein>
<reference evidence="1 2" key="1">
    <citation type="submission" date="2021-02" db="EMBL/GenBank/DDBJ databases">
        <title>FDA dAtabase for Regulatory Grade micrObial Sequences (FDA-ARGOS): Supporting development and validation of Infectious Disease Dx tests.</title>
        <authorList>
            <person name="Carlson P."/>
            <person name="Fischbach M."/>
            <person name="Hastie J."/>
            <person name="Bilen M."/>
            <person name="Cheng A."/>
            <person name="Tallon L."/>
            <person name="Sadzewicz L."/>
            <person name="Zhao X."/>
            <person name="Boylan J."/>
            <person name="Ott S."/>
            <person name="Bowen H."/>
            <person name="Vavikolanu K."/>
            <person name="Mehta A."/>
            <person name="Aluvathingal J."/>
            <person name="Nadendla S."/>
            <person name="Yan Y."/>
            <person name="Sichtig H."/>
        </authorList>
    </citation>
    <scope>NUCLEOTIDE SEQUENCE [LARGE SCALE GENOMIC DNA]</scope>
    <source>
        <strain evidence="1 2">FDAARGOS_1229</strain>
    </source>
</reference>
<evidence type="ECO:0000313" key="2">
    <source>
        <dbReference type="Proteomes" id="UP000654720"/>
    </source>
</evidence>
<name>A0ABX7HBM0_9BACT</name>
<organism evidence="1 2">
    <name type="scientific">Butyricimonas virosa</name>
    <dbReference type="NCBI Taxonomy" id="544645"/>
    <lineage>
        <taxon>Bacteria</taxon>
        <taxon>Pseudomonadati</taxon>
        <taxon>Bacteroidota</taxon>
        <taxon>Bacteroidia</taxon>
        <taxon>Bacteroidales</taxon>
        <taxon>Odoribacteraceae</taxon>
        <taxon>Butyricimonas</taxon>
    </lineage>
</organism>
<proteinExistence type="predicted"/>
<gene>
    <name evidence="1" type="ORF">I6J59_11490</name>
</gene>
<sequence>MGFNDAVESYVRSHRNDIRPSVLEVLENYFFTSRELIELCNENSNERKGKYIYLVEPLANAKVAGLLDRAVDAGILDKYYQPIPGLKVMHLMIIAYAVSSICKFKHQYTFFEKQWGGTRISTSKMPRYRTEEYEKTMSLYPEVDFSDMIPQHKVTVFYITQNTEEVNEMYLDLIKYKYISPKTTFEAFKGIVGKADFTKPVEWIKGQRQLGFYIFQAFNKYNSRDLWIKGECCFSIKGKSPHRNCFFSGYSYIKRHGLVDNYDVRLKSICDKFNNIDSPALSGSERLIHTSKLVFHSSRPEERKKRLYSDLLKGGYIAPETTYDTFRGIFEEIEFTQPIVWMNRQSTLIYFTYLVFKVDNPYDLWTKCVYCFRLQGNKKLNRNSLDGNCIKLIRREKPYNMELKKIADEYNRDAINSAEASVNMVADAHNINT</sequence>
<dbReference type="EMBL" id="CP069450">
    <property type="protein sequence ID" value="QRO51997.1"/>
    <property type="molecule type" value="Genomic_DNA"/>
</dbReference>